<dbReference type="Proteomes" id="UP001196870">
    <property type="component" value="Unassembled WGS sequence"/>
</dbReference>
<keyword evidence="1" id="KW-0812">Transmembrane</keyword>
<feature type="transmembrane region" description="Helical" evidence="1">
    <location>
        <begin position="77"/>
        <end position="96"/>
    </location>
</feature>
<keyword evidence="1" id="KW-0472">Membrane</keyword>
<keyword evidence="1" id="KW-1133">Transmembrane helix</keyword>
<accession>A0ABS5F797</accession>
<evidence type="ECO:0000256" key="1">
    <source>
        <dbReference type="SAM" id="Phobius"/>
    </source>
</evidence>
<sequence>MAPCPGRVGPGGAELLPGTALAILAGALLLAWPAFLNGYPLVFIDTVSYLAQTIVPEMPWDKAPAYGPFLHAFHWRMTLWGSLAAQVALLSWMLWLTQRGARGGVTPAAHLLLCAAMVALTSLPWFAATLMPDVLSGVAALAVFLLGCARPRLSRIEAVAVLLVGVFAVAAHLSHLIIAAAVVALVVVLERRVGSALRAAAAPALAILVLLGANLAGHGRAVLSPNGAIFLLARLQADGPAAATLRERCPDAGWYLCAFADRLPMDSDEFLWDPASPVSRDADGHPRFMGSVALVPEAQAIIAATLADRPFAVLRAMAGNALAQLALPQVGDTLPDTHLALSARRMVRDGFPPRELAAFDAGLQMRGLLPEVAAPFLRPHLPVLIAAVPLALLGLARGGREQRALVLAALVAIGANAAATGALSKPHHRYEARIIWLLPLAAMLALAPRRGRDPGLA</sequence>
<feature type="transmembrane region" description="Helical" evidence="1">
    <location>
        <begin position="15"/>
        <end position="35"/>
    </location>
</feature>
<evidence type="ECO:0000313" key="3">
    <source>
        <dbReference type="Proteomes" id="UP001196870"/>
    </source>
</evidence>
<gene>
    <name evidence="2" type="ORF">GXW71_28990</name>
</gene>
<name>A0ABS5F797_9PROT</name>
<protein>
    <recommendedName>
        <fullName evidence="4">Glycosyltransferase RgtA/B/C/D-like domain-containing protein</fullName>
    </recommendedName>
</protein>
<feature type="transmembrane region" description="Helical" evidence="1">
    <location>
        <begin position="160"/>
        <end position="189"/>
    </location>
</feature>
<proteinExistence type="predicted"/>
<feature type="transmembrane region" description="Helical" evidence="1">
    <location>
        <begin position="134"/>
        <end position="153"/>
    </location>
</feature>
<dbReference type="EMBL" id="JAAGBB010000056">
    <property type="protein sequence ID" value="MBR0668424.1"/>
    <property type="molecule type" value="Genomic_DNA"/>
</dbReference>
<feature type="transmembrane region" description="Helical" evidence="1">
    <location>
        <begin position="404"/>
        <end position="424"/>
    </location>
</feature>
<evidence type="ECO:0008006" key="4">
    <source>
        <dbReference type="Google" id="ProtNLM"/>
    </source>
</evidence>
<organism evidence="2 3">
    <name type="scientific">Plastoroseomonas hellenica</name>
    <dbReference type="NCBI Taxonomy" id="2687306"/>
    <lineage>
        <taxon>Bacteria</taxon>
        <taxon>Pseudomonadati</taxon>
        <taxon>Pseudomonadota</taxon>
        <taxon>Alphaproteobacteria</taxon>
        <taxon>Acetobacterales</taxon>
        <taxon>Acetobacteraceae</taxon>
        <taxon>Plastoroseomonas</taxon>
    </lineage>
</organism>
<evidence type="ECO:0000313" key="2">
    <source>
        <dbReference type="EMBL" id="MBR0668424.1"/>
    </source>
</evidence>
<keyword evidence="3" id="KW-1185">Reference proteome</keyword>
<reference evidence="3" key="1">
    <citation type="journal article" date="2021" name="Syst. Appl. Microbiol.">
        <title>Roseomonas hellenica sp. nov., isolated from roots of wild-growing Alkanna tinctoria.</title>
        <authorList>
            <person name="Rat A."/>
            <person name="Naranjo H.D."/>
            <person name="Lebbe L."/>
            <person name="Cnockaert M."/>
            <person name="Krigas N."/>
            <person name="Grigoriadou K."/>
            <person name="Maloupa E."/>
            <person name="Willems A."/>
        </authorList>
    </citation>
    <scope>NUCLEOTIDE SEQUENCE [LARGE SCALE GENOMIC DNA]</scope>
    <source>
        <strain evidence="3">LMG 31523</strain>
    </source>
</reference>
<comment type="caution">
    <text evidence="2">The sequence shown here is derived from an EMBL/GenBank/DDBJ whole genome shotgun (WGS) entry which is preliminary data.</text>
</comment>
<feature type="transmembrane region" description="Helical" evidence="1">
    <location>
        <begin position="108"/>
        <end position="128"/>
    </location>
</feature>
<dbReference type="RefSeq" id="WP_246526985.1">
    <property type="nucleotide sequence ID" value="NZ_JAAGBB010000056.1"/>
</dbReference>
<feature type="transmembrane region" description="Helical" evidence="1">
    <location>
        <begin position="195"/>
        <end position="216"/>
    </location>
</feature>